<dbReference type="EMBL" id="PPXC01000005">
    <property type="protein sequence ID" value="POH73789.1"/>
    <property type="molecule type" value="Genomic_DNA"/>
</dbReference>
<reference evidence="2 3" key="1">
    <citation type="submission" date="2018-01" db="EMBL/GenBank/DDBJ databases">
        <title>Arthrobacter sp. nov., from glaciers in China.</title>
        <authorList>
            <person name="Liu Q."/>
            <person name="Xin Y.-H."/>
        </authorList>
    </citation>
    <scope>NUCLEOTIDE SEQUENCE [LARGE SCALE GENOMIC DNA]</scope>
    <source>
        <strain evidence="2 3">HLT2-12-2</strain>
    </source>
</reference>
<keyword evidence="3" id="KW-1185">Reference proteome</keyword>
<evidence type="ECO:0000256" key="1">
    <source>
        <dbReference type="SAM" id="MobiDB-lite"/>
    </source>
</evidence>
<accession>A0A2S3ZXI6</accession>
<dbReference type="AlphaFoldDB" id="A0A2S3ZXI6"/>
<dbReference type="Proteomes" id="UP000237061">
    <property type="component" value="Unassembled WGS sequence"/>
</dbReference>
<dbReference type="RefSeq" id="WP_103465144.1">
    <property type="nucleotide sequence ID" value="NZ_PPXB01000005.1"/>
</dbReference>
<organism evidence="2 3">
    <name type="scientific">Arthrobacter glacialis</name>
    <dbReference type="NCBI Taxonomy" id="1664"/>
    <lineage>
        <taxon>Bacteria</taxon>
        <taxon>Bacillati</taxon>
        <taxon>Actinomycetota</taxon>
        <taxon>Actinomycetes</taxon>
        <taxon>Micrococcales</taxon>
        <taxon>Micrococcaceae</taxon>
        <taxon>Arthrobacter</taxon>
    </lineage>
</organism>
<proteinExistence type="predicted"/>
<name>A0A2S3ZXI6_ARTGL</name>
<gene>
    <name evidence="2" type="ORF">CVS27_07625</name>
</gene>
<protein>
    <submittedName>
        <fullName evidence="2">Uncharacterized protein</fullName>
    </submittedName>
</protein>
<evidence type="ECO:0000313" key="3">
    <source>
        <dbReference type="Proteomes" id="UP000237061"/>
    </source>
</evidence>
<feature type="compositionally biased region" description="Basic and acidic residues" evidence="1">
    <location>
        <begin position="80"/>
        <end position="91"/>
    </location>
</feature>
<sequence>MVPNLSSTNEFGKADQHTVDCWSGVVHPAVRQWDLVITAMIAETAVINTKTRSTVKKPGLVLPGAVRLPNGPPTGSVMVRSKESLREGTTM</sequence>
<feature type="region of interest" description="Disordered" evidence="1">
    <location>
        <begin position="66"/>
        <end position="91"/>
    </location>
</feature>
<evidence type="ECO:0000313" key="2">
    <source>
        <dbReference type="EMBL" id="POH73789.1"/>
    </source>
</evidence>
<comment type="caution">
    <text evidence="2">The sequence shown here is derived from an EMBL/GenBank/DDBJ whole genome shotgun (WGS) entry which is preliminary data.</text>
</comment>